<dbReference type="EMBL" id="JAIWYP010000006">
    <property type="protein sequence ID" value="KAH3809469.1"/>
    <property type="molecule type" value="Genomic_DNA"/>
</dbReference>
<protein>
    <recommendedName>
        <fullName evidence="4">RING-type domain-containing protein</fullName>
    </recommendedName>
</protein>
<gene>
    <name evidence="7" type="ORF">DPMN_137840</name>
    <name evidence="6" type="ORF">DPMN_154295</name>
    <name evidence="5" type="ORF">DPMN_157360</name>
</gene>
<dbReference type="Gene3D" id="3.30.40.10">
    <property type="entry name" value="Zinc/RING finger domain, C3HC4 (zinc finger)"/>
    <property type="match status" value="1"/>
</dbReference>
<dbReference type="AlphaFoldDB" id="A0A9D4INT1"/>
<dbReference type="Proteomes" id="UP000828390">
    <property type="component" value="Unassembled WGS sequence"/>
</dbReference>
<dbReference type="EMBL" id="JAIWYP010000008">
    <property type="protein sequence ID" value="KAH3779557.1"/>
    <property type="molecule type" value="Genomic_DNA"/>
</dbReference>
<dbReference type="EMBL" id="JAIWYP010000007">
    <property type="protein sequence ID" value="KAH3800657.1"/>
    <property type="molecule type" value="Genomic_DNA"/>
</dbReference>
<proteinExistence type="predicted"/>
<accession>A0A9D4INT1</accession>
<keyword evidence="1 3" id="KW-0479">Metal-binding</keyword>
<evidence type="ECO:0000313" key="7">
    <source>
        <dbReference type="EMBL" id="KAH3809469.1"/>
    </source>
</evidence>
<comment type="caution">
    <text evidence="5">The sequence shown here is derived from an EMBL/GenBank/DDBJ whole genome shotgun (WGS) entry which is preliminary data.</text>
</comment>
<organism evidence="5 8">
    <name type="scientific">Dreissena polymorpha</name>
    <name type="common">Zebra mussel</name>
    <name type="synonym">Mytilus polymorpha</name>
    <dbReference type="NCBI Taxonomy" id="45954"/>
    <lineage>
        <taxon>Eukaryota</taxon>
        <taxon>Metazoa</taxon>
        <taxon>Spiralia</taxon>
        <taxon>Lophotrochozoa</taxon>
        <taxon>Mollusca</taxon>
        <taxon>Bivalvia</taxon>
        <taxon>Autobranchia</taxon>
        <taxon>Heteroconchia</taxon>
        <taxon>Euheterodonta</taxon>
        <taxon>Imparidentia</taxon>
        <taxon>Neoheterodontei</taxon>
        <taxon>Myida</taxon>
        <taxon>Dreissenoidea</taxon>
        <taxon>Dreissenidae</taxon>
        <taxon>Dreissena</taxon>
    </lineage>
</organism>
<sequence length="125" mass="14819">MIVATILAVSCIQDLRWWFSYRKIRKEHIQVMKELRECFQANSCCHRKVCKKRMAQLQLEKEQAVKDSRTCIVCRNDEKTCVVTACWHLFCVNCCWRMHMNGNKCAVCGAEMFGWTPIHWTDQKL</sequence>
<keyword evidence="2" id="KW-0862">Zinc</keyword>
<evidence type="ECO:0000256" key="1">
    <source>
        <dbReference type="ARBA" id="ARBA00022771"/>
    </source>
</evidence>
<reference evidence="5" key="1">
    <citation type="journal article" date="2019" name="bioRxiv">
        <title>The Genome of the Zebra Mussel, Dreissena polymorpha: A Resource for Invasive Species Research.</title>
        <authorList>
            <person name="McCartney M.A."/>
            <person name="Auch B."/>
            <person name="Kono T."/>
            <person name="Mallez S."/>
            <person name="Zhang Y."/>
            <person name="Obille A."/>
            <person name="Becker A."/>
            <person name="Abrahante J.E."/>
            <person name="Garbe J."/>
            <person name="Badalamenti J.P."/>
            <person name="Herman A."/>
            <person name="Mangelson H."/>
            <person name="Liachko I."/>
            <person name="Sullivan S."/>
            <person name="Sone E.D."/>
            <person name="Koren S."/>
            <person name="Silverstein K.A.T."/>
            <person name="Beckman K.B."/>
            <person name="Gohl D.M."/>
        </authorList>
    </citation>
    <scope>NUCLEOTIDE SEQUENCE</scope>
    <source>
        <strain evidence="5">Duluth1</strain>
        <tissue evidence="5">Whole animal</tissue>
    </source>
</reference>
<reference evidence="5" key="2">
    <citation type="submission" date="2020-11" db="EMBL/GenBank/DDBJ databases">
        <authorList>
            <person name="McCartney M.A."/>
            <person name="Auch B."/>
            <person name="Kono T."/>
            <person name="Mallez S."/>
            <person name="Becker A."/>
            <person name="Gohl D.M."/>
            <person name="Silverstein K.A.T."/>
            <person name="Koren S."/>
            <person name="Bechman K.B."/>
            <person name="Herman A."/>
            <person name="Abrahante J.E."/>
            <person name="Garbe J."/>
        </authorList>
    </citation>
    <scope>NUCLEOTIDE SEQUENCE</scope>
    <source>
        <strain evidence="5">Duluth1</strain>
        <tissue evidence="5">Whole animal</tissue>
    </source>
</reference>
<evidence type="ECO:0000259" key="4">
    <source>
        <dbReference type="PROSITE" id="PS50089"/>
    </source>
</evidence>
<dbReference type="PROSITE" id="PS50089">
    <property type="entry name" value="ZF_RING_2"/>
    <property type="match status" value="1"/>
</dbReference>
<keyword evidence="1 3" id="KW-0863">Zinc-finger</keyword>
<keyword evidence="8" id="KW-1185">Reference proteome</keyword>
<feature type="domain" description="RING-type" evidence="4">
    <location>
        <begin position="71"/>
        <end position="108"/>
    </location>
</feature>
<evidence type="ECO:0000256" key="3">
    <source>
        <dbReference type="PROSITE-ProRule" id="PRU00175"/>
    </source>
</evidence>
<dbReference type="Pfam" id="PF13920">
    <property type="entry name" value="zf-C3HC4_3"/>
    <property type="match status" value="1"/>
</dbReference>
<dbReference type="GO" id="GO:0008270">
    <property type="term" value="F:zinc ion binding"/>
    <property type="evidence" value="ECO:0007669"/>
    <property type="project" value="UniProtKB-KW"/>
</dbReference>
<evidence type="ECO:0000256" key="2">
    <source>
        <dbReference type="ARBA" id="ARBA00022833"/>
    </source>
</evidence>
<dbReference type="InterPro" id="IPR013083">
    <property type="entry name" value="Znf_RING/FYVE/PHD"/>
</dbReference>
<dbReference type="InterPro" id="IPR001841">
    <property type="entry name" value="Znf_RING"/>
</dbReference>
<evidence type="ECO:0000313" key="5">
    <source>
        <dbReference type="EMBL" id="KAH3779557.1"/>
    </source>
</evidence>
<name>A0A9D4INT1_DREPO</name>
<dbReference type="SUPFAM" id="SSF57850">
    <property type="entry name" value="RING/U-box"/>
    <property type="match status" value="1"/>
</dbReference>
<evidence type="ECO:0000313" key="8">
    <source>
        <dbReference type="Proteomes" id="UP000828390"/>
    </source>
</evidence>
<evidence type="ECO:0000313" key="6">
    <source>
        <dbReference type="EMBL" id="KAH3800657.1"/>
    </source>
</evidence>